<dbReference type="SUPFAM" id="SSF103088">
    <property type="entry name" value="OmpA-like"/>
    <property type="match status" value="1"/>
</dbReference>
<gene>
    <name evidence="7" type="ordered locus">CA2559_09021</name>
</gene>
<evidence type="ECO:0000313" key="7">
    <source>
        <dbReference type="EMBL" id="EAP86163.1"/>
    </source>
</evidence>
<protein>
    <submittedName>
        <fullName evidence="7">Putative outer membrane protein</fullName>
    </submittedName>
</protein>
<keyword evidence="8" id="KW-1185">Reference proteome</keyword>
<dbReference type="STRING" id="216432.CA2559_09021"/>
<evidence type="ECO:0000256" key="2">
    <source>
        <dbReference type="ARBA" id="ARBA00023136"/>
    </source>
</evidence>
<dbReference type="RefSeq" id="WP_013187549.1">
    <property type="nucleotide sequence ID" value="NC_014230.1"/>
</dbReference>
<evidence type="ECO:0000256" key="1">
    <source>
        <dbReference type="ARBA" id="ARBA00004442"/>
    </source>
</evidence>
<comment type="subcellular location">
    <subcellularLocation>
        <location evidence="1">Cell outer membrane</location>
    </subcellularLocation>
</comment>
<evidence type="ECO:0000313" key="8">
    <source>
        <dbReference type="Proteomes" id="UP000002297"/>
    </source>
</evidence>
<feature type="region of interest" description="Disordered" evidence="5">
    <location>
        <begin position="302"/>
        <end position="332"/>
    </location>
</feature>
<evidence type="ECO:0000259" key="6">
    <source>
        <dbReference type="PROSITE" id="PS51123"/>
    </source>
</evidence>
<dbReference type="InterPro" id="IPR006664">
    <property type="entry name" value="OMP_bac"/>
</dbReference>
<sequence length="332" mass="38047">MKNFFTAFLFFCIWAIFGMWYYSCVIKGLCNDISFFNETKATEQTAEELKSQEQAKLKHYNDSLERVRQDSLKQLAIETDRIKNKFTNANFLGTLQPSGDTIFYYPNPLTAYKNKANIYVPQPNLGFITKAVNYMNTNPNTEMVVYGAYSPTTEQTTDSLGIARANFLKNRILRYGLNEHRISTKAIERPLEFDTRGRNYEAIVVEFKQLSSAKVEAIEESVTNKTLYSSFAQQNFKPDATLKSYALELKSYLQKHPNKRVSIVGHTDFVGEEEDNLWIGEQRAKLVMKYLISIGIDANKMTASSKGESDPKFPNTTDANRAKNRRIEIKVN</sequence>
<dbReference type="PANTHER" id="PTHR30329:SF21">
    <property type="entry name" value="LIPOPROTEIN YIAD-RELATED"/>
    <property type="match status" value="1"/>
</dbReference>
<dbReference type="eggNOG" id="COG2885">
    <property type="taxonomic scope" value="Bacteria"/>
</dbReference>
<dbReference type="AlphaFoldDB" id="A3UC12"/>
<proteinExistence type="predicted"/>
<dbReference type="Proteomes" id="UP000002297">
    <property type="component" value="Chromosome"/>
</dbReference>
<dbReference type="OrthoDB" id="9763897at2"/>
<dbReference type="KEGG" id="cat:CA2559_09021"/>
<dbReference type="GeneID" id="89453554"/>
<keyword evidence="3" id="KW-0998">Cell outer membrane</keyword>
<evidence type="ECO:0000256" key="3">
    <source>
        <dbReference type="ARBA" id="ARBA00023237"/>
    </source>
</evidence>
<dbReference type="GO" id="GO:0009279">
    <property type="term" value="C:cell outer membrane"/>
    <property type="evidence" value="ECO:0007669"/>
    <property type="project" value="UniProtKB-SubCell"/>
</dbReference>
<name>A3UC12_CROAH</name>
<dbReference type="CDD" id="cd07185">
    <property type="entry name" value="OmpA_C-like"/>
    <property type="match status" value="1"/>
</dbReference>
<dbReference type="PANTHER" id="PTHR30329">
    <property type="entry name" value="STATOR ELEMENT OF FLAGELLAR MOTOR COMPLEX"/>
    <property type="match status" value="1"/>
</dbReference>
<dbReference type="InterPro" id="IPR006665">
    <property type="entry name" value="OmpA-like"/>
</dbReference>
<dbReference type="HOGENOM" id="CLU_989647_0_0_10"/>
<accession>A3UC12</accession>
<dbReference type="EMBL" id="CP002046">
    <property type="protein sequence ID" value="EAP86163.1"/>
    <property type="molecule type" value="Genomic_DNA"/>
</dbReference>
<feature type="domain" description="OmpA-like" evidence="6">
    <location>
        <begin position="218"/>
        <end position="332"/>
    </location>
</feature>
<evidence type="ECO:0000256" key="4">
    <source>
        <dbReference type="PROSITE-ProRule" id="PRU00473"/>
    </source>
</evidence>
<dbReference type="PRINTS" id="PR01021">
    <property type="entry name" value="OMPADOMAIN"/>
</dbReference>
<dbReference type="InterPro" id="IPR050330">
    <property type="entry name" value="Bact_OuterMem_StrucFunc"/>
</dbReference>
<dbReference type="Pfam" id="PF00691">
    <property type="entry name" value="OmpA"/>
    <property type="match status" value="1"/>
</dbReference>
<reference evidence="7 8" key="1">
    <citation type="journal article" date="2010" name="J. Bacteriol.">
        <title>The complete genome sequence of Croceibacter atlanticus HTCC2559T.</title>
        <authorList>
            <person name="Oh H.M."/>
            <person name="Kang I."/>
            <person name="Ferriera S."/>
            <person name="Giovannoni S.J."/>
            <person name="Cho J.C."/>
        </authorList>
    </citation>
    <scope>NUCLEOTIDE SEQUENCE [LARGE SCALE GENOMIC DNA]</scope>
    <source>
        <strain evidence="8">ATCC BAA-628 / HTCC2559 / KCTC 12090</strain>
    </source>
</reference>
<evidence type="ECO:0000256" key="5">
    <source>
        <dbReference type="SAM" id="MobiDB-lite"/>
    </source>
</evidence>
<organism evidence="7 8">
    <name type="scientific">Croceibacter atlanticus (strain ATCC BAA-628 / JCM 21780 / CIP 108009 / IAM 15332 / KCTC 12090 / HTCC2559)</name>
    <dbReference type="NCBI Taxonomy" id="216432"/>
    <lineage>
        <taxon>Bacteria</taxon>
        <taxon>Pseudomonadati</taxon>
        <taxon>Bacteroidota</taxon>
        <taxon>Flavobacteriia</taxon>
        <taxon>Flavobacteriales</taxon>
        <taxon>Flavobacteriaceae</taxon>
        <taxon>Croceibacter</taxon>
    </lineage>
</organism>
<dbReference type="InterPro" id="IPR036737">
    <property type="entry name" value="OmpA-like_sf"/>
</dbReference>
<keyword evidence="2 4" id="KW-0472">Membrane</keyword>
<dbReference type="Gene3D" id="3.30.1330.60">
    <property type="entry name" value="OmpA-like domain"/>
    <property type="match status" value="1"/>
</dbReference>
<dbReference type="PROSITE" id="PS51123">
    <property type="entry name" value="OMPA_2"/>
    <property type="match status" value="1"/>
</dbReference>